<dbReference type="InterPro" id="IPR050327">
    <property type="entry name" value="Proton-linked_MCT"/>
</dbReference>
<feature type="transmembrane region" description="Helical" evidence="4">
    <location>
        <begin position="305"/>
        <end position="329"/>
    </location>
</feature>
<evidence type="ECO:0000259" key="5">
    <source>
        <dbReference type="PROSITE" id="PS50850"/>
    </source>
</evidence>
<gene>
    <name evidence="6" type="ORF">ABB27_18200</name>
</gene>
<dbReference type="AlphaFoldDB" id="A0A0R0C7B4"/>
<dbReference type="Gene3D" id="1.20.1250.20">
    <property type="entry name" value="MFS general substrate transporter like domains"/>
    <property type="match status" value="2"/>
</dbReference>
<feature type="transmembrane region" description="Helical" evidence="4">
    <location>
        <begin position="107"/>
        <end position="129"/>
    </location>
</feature>
<dbReference type="SUPFAM" id="SSF103473">
    <property type="entry name" value="MFS general substrate transporter"/>
    <property type="match status" value="1"/>
</dbReference>
<evidence type="ECO:0000256" key="1">
    <source>
        <dbReference type="ARBA" id="ARBA00022692"/>
    </source>
</evidence>
<protein>
    <submittedName>
        <fullName evidence="6">Major facilitator transporter</fullName>
    </submittedName>
</protein>
<feature type="domain" description="Major facilitator superfamily (MFS) profile" evidence="5">
    <location>
        <begin position="12"/>
        <end position="395"/>
    </location>
</feature>
<keyword evidence="1 4" id="KW-0812">Transmembrane</keyword>
<dbReference type="RefSeq" id="WP_057630576.1">
    <property type="nucleotide sequence ID" value="NZ_LDJJ01000081.1"/>
</dbReference>
<accession>A0A0R0C7B4</accession>
<comment type="caution">
    <text evidence="6">The sequence shown here is derived from an EMBL/GenBank/DDBJ whole genome shotgun (WGS) entry which is preliminary data.</text>
</comment>
<dbReference type="CDD" id="cd17355">
    <property type="entry name" value="MFS_YcxA_like"/>
    <property type="match status" value="1"/>
</dbReference>
<dbReference type="InterPro" id="IPR020846">
    <property type="entry name" value="MFS_dom"/>
</dbReference>
<feature type="transmembrane region" description="Helical" evidence="4">
    <location>
        <begin position="251"/>
        <end position="274"/>
    </location>
</feature>
<feature type="transmembrane region" description="Helical" evidence="4">
    <location>
        <begin position="79"/>
        <end position="101"/>
    </location>
</feature>
<dbReference type="Proteomes" id="UP000051863">
    <property type="component" value="Unassembled WGS sequence"/>
</dbReference>
<feature type="transmembrane region" description="Helical" evidence="4">
    <location>
        <begin position="341"/>
        <end position="360"/>
    </location>
</feature>
<name>A0A0R0C7B4_9GAMM</name>
<dbReference type="PANTHER" id="PTHR11360">
    <property type="entry name" value="MONOCARBOXYLATE TRANSPORTER"/>
    <property type="match status" value="1"/>
</dbReference>
<evidence type="ECO:0000256" key="4">
    <source>
        <dbReference type="SAM" id="Phobius"/>
    </source>
</evidence>
<evidence type="ECO:0000256" key="3">
    <source>
        <dbReference type="ARBA" id="ARBA00023136"/>
    </source>
</evidence>
<evidence type="ECO:0000313" key="7">
    <source>
        <dbReference type="Proteomes" id="UP000051863"/>
    </source>
</evidence>
<organism evidence="6 7">
    <name type="scientific">Stenotrophomonas terrae</name>
    <dbReference type="NCBI Taxonomy" id="405446"/>
    <lineage>
        <taxon>Bacteria</taxon>
        <taxon>Pseudomonadati</taxon>
        <taxon>Pseudomonadota</taxon>
        <taxon>Gammaproteobacteria</taxon>
        <taxon>Lysobacterales</taxon>
        <taxon>Lysobacteraceae</taxon>
        <taxon>Stenotrophomonas</taxon>
    </lineage>
</organism>
<feature type="transmembrane region" description="Helical" evidence="4">
    <location>
        <begin position="217"/>
        <end position="239"/>
    </location>
</feature>
<keyword evidence="7" id="KW-1185">Reference proteome</keyword>
<feature type="transmembrane region" description="Helical" evidence="4">
    <location>
        <begin position="171"/>
        <end position="188"/>
    </location>
</feature>
<feature type="transmembrane region" description="Helical" evidence="4">
    <location>
        <begin position="372"/>
        <end position="391"/>
    </location>
</feature>
<dbReference type="EMBL" id="LDJJ01000081">
    <property type="protein sequence ID" value="KRG62466.1"/>
    <property type="molecule type" value="Genomic_DNA"/>
</dbReference>
<feature type="transmembrane region" description="Helical" evidence="4">
    <location>
        <begin position="44"/>
        <end position="67"/>
    </location>
</feature>
<dbReference type="Pfam" id="PF07690">
    <property type="entry name" value="MFS_1"/>
    <property type="match status" value="1"/>
</dbReference>
<sequence length="404" mass="42629">MNNTSPARTPWLLLLAASSILMVTMGVRQTSGLLIDPIHVSTGLGIAQISFALAIGQFVWGAVQPLFGAMADKRGPLPVLIGGGLLLAVGLVAAPLLPGAWGLNLSFGLLLAAGAGAGSFSVLIGATAWRIPAHKRSTAAGIINAGGSLGQFLFAPLVQVLLSAFGWIKTVYALAFIVVLSLPLAWPLRKRAPHSEGAADGEALRPQLQRALRDRSYWCLHLGFFTCGVHIAFLVTHLPGEIALCGLSPNVASISIALIGLFNIAGSLIIGALGERFRMKWLLFWMYLSRVVLIGVYLVSPPTPMTFYVFAAALGVTWLATVPPTAGLVGKLFGPRHMGTLFGLTLFSHQIGAFFGAWLGGVALEYGGDFSWMWYADMVLAVAAALVNLPIREAPLQRQLAAGS</sequence>
<dbReference type="PROSITE" id="PS50850">
    <property type="entry name" value="MFS"/>
    <property type="match status" value="1"/>
</dbReference>
<evidence type="ECO:0000313" key="6">
    <source>
        <dbReference type="EMBL" id="KRG62466.1"/>
    </source>
</evidence>
<feature type="transmembrane region" description="Helical" evidence="4">
    <location>
        <begin position="281"/>
        <end position="299"/>
    </location>
</feature>
<dbReference type="PANTHER" id="PTHR11360:SF284">
    <property type="entry name" value="EG:103B4.3 PROTEIN-RELATED"/>
    <property type="match status" value="1"/>
</dbReference>
<proteinExistence type="predicted"/>
<evidence type="ECO:0000256" key="2">
    <source>
        <dbReference type="ARBA" id="ARBA00022989"/>
    </source>
</evidence>
<dbReference type="InterPro" id="IPR036259">
    <property type="entry name" value="MFS_trans_sf"/>
</dbReference>
<reference evidence="6 7" key="1">
    <citation type="submission" date="2015-05" db="EMBL/GenBank/DDBJ databases">
        <title>Genome sequencing and analysis of members of genus Stenotrophomonas.</title>
        <authorList>
            <person name="Patil P.P."/>
            <person name="Midha S."/>
            <person name="Patil P.B."/>
        </authorList>
    </citation>
    <scope>NUCLEOTIDE SEQUENCE [LARGE SCALE GENOMIC DNA]</scope>
    <source>
        <strain evidence="6 7">DSM 18941</strain>
    </source>
</reference>
<dbReference type="GO" id="GO:0022857">
    <property type="term" value="F:transmembrane transporter activity"/>
    <property type="evidence" value="ECO:0007669"/>
    <property type="project" value="InterPro"/>
</dbReference>
<dbReference type="InterPro" id="IPR011701">
    <property type="entry name" value="MFS"/>
</dbReference>
<dbReference type="OrthoDB" id="146345at2"/>
<dbReference type="PATRIC" id="fig|405446.3.peg.3658"/>
<feature type="transmembrane region" description="Helical" evidence="4">
    <location>
        <begin position="141"/>
        <end position="165"/>
    </location>
</feature>
<keyword evidence="3 4" id="KW-0472">Membrane</keyword>
<keyword evidence="2 4" id="KW-1133">Transmembrane helix</keyword>